<dbReference type="InterPro" id="IPR020846">
    <property type="entry name" value="MFS_dom"/>
</dbReference>
<feature type="transmembrane region" description="Helical" evidence="5">
    <location>
        <begin position="257"/>
        <end position="280"/>
    </location>
</feature>
<dbReference type="InterPro" id="IPR011701">
    <property type="entry name" value="MFS"/>
</dbReference>
<feature type="transmembrane region" description="Helical" evidence="5">
    <location>
        <begin position="181"/>
        <end position="199"/>
    </location>
</feature>
<reference evidence="8" key="1">
    <citation type="submission" date="2016-10" db="EMBL/GenBank/DDBJ databases">
        <authorList>
            <person name="Varghese N."/>
            <person name="Submissions S."/>
        </authorList>
    </citation>
    <scope>NUCLEOTIDE SEQUENCE [LARGE SCALE GENOMIC DNA]</scope>
    <source>
        <strain evidence="8">DSM 45004</strain>
    </source>
</reference>
<evidence type="ECO:0000256" key="2">
    <source>
        <dbReference type="ARBA" id="ARBA00022692"/>
    </source>
</evidence>
<dbReference type="PROSITE" id="PS50850">
    <property type="entry name" value="MFS"/>
    <property type="match status" value="1"/>
</dbReference>
<dbReference type="PANTHER" id="PTHR23526">
    <property type="entry name" value="INTEGRAL MEMBRANE TRANSPORT PROTEIN-RELATED"/>
    <property type="match status" value="1"/>
</dbReference>
<keyword evidence="8" id="KW-1185">Reference proteome</keyword>
<proteinExistence type="predicted"/>
<feature type="transmembrane region" description="Helical" evidence="5">
    <location>
        <begin position="52"/>
        <end position="70"/>
    </location>
</feature>
<evidence type="ECO:0000256" key="1">
    <source>
        <dbReference type="ARBA" id="ARBA00004651"/>
    </source>
</evidence>
<feature type="transmembrane region" description="Helical" evidence="5">
    <location>
        <begin position="318"/>
        <end position="343"/>
    </location>
</feature>
<dbReference type="PANTHER" id="PTHR23526:SF4">
    <property type="entry name" value="INTEGRAL MEMBRANE TRANSPORT PROTEIN"/>
    <property type="match status" value="1"/>
</dbReference>
<dbReference type="InterPro" id="IPR036259">
    <property type="entry name" value="MFS_trans_sf"/>
</dbReference>
<evidence type="ECO:0000256" key="4">
    <source>
        <dbReference type="ARBA" id="ARBA00023136"/>
    </source>
</evidence>
<dbReference type="Pfam" id="PF07690">
    <property type="entry name" value="MFS_1"/>
    <property type="match status" value="1"/>
</dbReference>
<dbReference type="Gene3D" id="1.20.1250.20">
    <property type="entry name" value="MFS general substrate transporter like domains"/>
    <property type="match status" value="1"/>
</dbReference>
<feature type="transmembrane region" description="Helical" evidence="5">
    <location>
        <begin position="82"/>
        <end position="100"/>
    </location>
</feature>
<keyword evidence="3 5" id="KW-1133">Transmembrane helix</keyword>
<evidence type="ECO:0000259" key="6">
    <source>
        <dbReference type="PROSITE" id="PS50850"/>
    </source>
</evidence>
<keyword evidence="2 5" id="KW-0812">Transmembrane</keyword>
<feature type="transmembrane region" description="Helical" evidence="5">
    <location>
        <begin position="106"/>
        <end position="123"/>
    </location>
</feature>
<evidence type="ECO:0000256" key="3">
    <source>
        <dbReference type="ARBA" id="ARBA00022989"/>
    </source>
</evidence>
<protein>
    <submittedName>
        <fullName evidence="7">Predicted arabinose efflux permease, MFS family</fullName>
    </submittedName>
</protein>
<sequence>MSTTRAKGVSLSEGVSPRLVLLLVCVVCTQTTLNLARPLISYRTISLGGGEVAVGLITAAYAMLSLVVALPLGRYTDRNGGTVPVLLTGTCLLVAAPLWLASSTSLPGVTIGSAVLGLGHIVFMMGGQRFITTVSTDDALDRDFGLFTAAVSVGQMLGPLGSGLLLGNASGKALTGATSEAFLVGAVTAAVGLLPALLLRRGTSGTSRPPETGDRRGTLSLLRRPGMATGLLTSLALLGAVDLLTAYLPLIAENRGIAPALAGVLLAVRSAASILSRLGLGYLAARWQRRTLIVTSCLGAGTCLALVIAPGLGVAAMAAALGIGGFLLGIGQPLTMTAVVRTAGAANRGSGLALRLWTNRAGQVVLPACASAVSGSLGAASALLFAAVVLLATGGLARFGPGEDAHAE</sequence>
<dbReference type="AlphaFoldDB" id="A0A1I1ZV26"/>
<accession>A0A1I1ZV26</accession>
<comment type="subcellular location">
    <subcellularLocation>
        <location evidence="1">Cell membrane</location>
        <topology evidence="1">Multi-pass membrane protein</topology>
    </subcellularLocation>
</comment>
<dbReference type="RefSeq" id="WP_217641719.1">
    <property type="nucleotide sequence ID" value="NZ_FOMZ01000011.1"/>
</dbReference>
<dbReference type="InterPro" id="IPR052528">
    <property type="entry name" value="Sugar_transport-like"/>
</dbReference>
<dbReference type="SUPFAM" id="SSF103473">
    <property type="entry name" value="MFS general substrate transporter"/>
    <property type="match status" value="1"/>
</dbReference>
<feature type="transmembrane region" description="Helical" evidence="5">
    <location>
        <begin position="292"/>
        <end position="312"/>
    </location>
</feature>
<evidence type="ECO:0000313" key="7">
    <source>
        <dbReference type="EMBL" id="SFE34483.1"/>
    </source>
</evidence>
<keyword evidence="4 5" id="KW-0472">Membrane</keyword>
<gene>
    <name evidence="7" type="ORF">SAMN04487819_111122</name>
</gene>
<evidence type="ECO:0000256" key="5">
    <source>
        <dbReference type="SAM" id="Phobius"/>
    </source>
</evidence>
<feature type="transmembrane region" description="Helical" evidence="5">
    <location>
        <begin position="364"/>
        <end position="392"/>
    </location>
</feature>
<organism evidence="7 8">
    <name type="scientific">Actinopolyspora alba</name>
    <dbReference type="NCBI Taxonomy" id="673379"/>
    <lineage>
        <taxon>Bacteria</taxon>
        <taxon>Bacillati</taxon>
        <taxon>Actinomycetota</taxon>
        <taxon>Actinomycetes</taxon>
        <taxon>Actinopolysporales</taxon>
        <taxon>Actinopolysporaceae</taxon>
        <taxon>Actinopolyspora</taxon>
        <taxon>Actinopolyspora alba group</taxon>
    </lineage>
</organism>
<feature type="domain" description="Major facilitator superfamily (MFS) profile" evidence="6">
    <location>
        <begin position="18"/>
        <end position="404"/>
    </location>
</feature>
<dbReference type="GO" id="GO:0022857">
    <property type="term" value="F:transmembrane transporter activity"/>
    <property type="evidence" value="ECO:0007669"/>
    <property type="project" value="InterPro"/>
</dbReference>
<dbReference type="GO" id="GO:0005886">
    <property type="term" value="C:plasma membrane"/>
    <property type="evidence" value="ECO:0007669"/>
    <property type="project" value="UniProtKB-SubCell"/>
</dbReference>
<feature type="transmembrane region" description="Helical" evidence="5">
    <location>
        <begin position="231"/>
        <end position="251"/>
    </location>
</feature>
<dbReference type="Proteomes" id="UP000198716">
    <property type="component" value="Unassembled WGS sequence"/>
</dbReference>
<dbReference type="EMBL" id="FOMZ01000011">
    <property type="protein sequence ID" value="SFE34483.1"/>
    <property type="molecule type" value="Genomic_DNA"/>
</dbReference>
<evidence type="ECO:0000313" key="8">
    <source>
        <dbReference type="Proteomes" id="UP000198716"/>
    </source>
</evidence>
<feature type="transmembrane region" description="Helical" evidence="5">
    <location>
        <begin position="144"/>
        <end position="169"/>
    </location>
</feature>
<name>A0A1I1ZV26_9ACTN</name>